<sequence length="142" mass="15229">VLNSQHTLTAICGLRCRPLGSSNLASSNAARGPCDLSTLAATRLALLPIFILDNLLGEDNVLYLLLNVFLWPLGWLNIFSDSSSSTCVSGNESWRSTLAKASTELSSPLLRRHSECQASSCELHRGCGTRRCGLVRVGLLGV</sequence>
<evidence type="ECO:0000313" key="2">
    <source>
        <dbReference type="MGI" id="MGI:3642506"/>
    </source>
</evidence>
<reference evidence="1" key="6">
    <citation type="journal article" date="2002" name="Nature">
        <title>Analysis of the mouse transcriptome based on functional annotation of 60,770 full-length cDNAs.</title>
        <authorList>
            <consortium name="The FANTOM Consortium and the RIKEN Genome Exploration Research Group Phase I and II Team"/>
        </authorList>
    </citation>
    <scope>NUCLEOTIDE SEQUENCE</scope>
    <source>
        <strain evidence="1">C57BL/6J</strain>
        <tissue evidence="1">Head</tissue>
    </source>
</reference>
<protein>
    <submittedName>
        <fullName evidence="1">Uncharacterized protein</fullName>
    </submittedName>
</protein>
<reference evidence="1" key="1">
    <citation type="journal article" date="1999" name="Methods Enzymol.">
        <title>High-efficiency full-length cDNA cloning.</title>
        <authorList>
            <person name="Carninci P."/>
            <person name="Hayashizaki Y."/>
        </authorList>
    </citation>
    <scope>NUCLEOTIDE SEQUENCE</scope>
    <source>
        <strain evidence="1">C57BL/6J</strain>
        <tissue evidence="1">Head</tissue>
    </source>
</reference>
<feature type="non-terminal residue" evidence="1">
    <location>
        <position position="1"/>
    </location>
</feature>
<name>Q8CDW6_MOUSE</name>
<reference evidence="1" key="3">
    <citation type="journal article" date="2000" name="Genome Res.">
        <title>RIKEN integrated sequence analysis (RISA) system--384-format sequencing pipeline with 384 multicapillary sequencer.</title>
        <authorList>
            <person name="Shibata K."/>
            <person name="Itoh M."/>
            <person name="Aizawa K."/>
            <person name="Nagaoka S."/>
            <person name="Sasaki N."/>
            <person name="Carninci P."/>
            <person name="Konno H."/>
            <person name="Akiyama J."/>
            <person name="Nishi K."/>
            <person name="Kitsunai T."/>
            <person name="Tashiro H."/>
            <person name="Itoh M."/>
            <person name="Sumi N."/>
            <person name="Ishii Y."/>
            <person name="Nakamura S."/>
            <person name="Hazama M."/>
            <person name="Nishine T."/>
            <person name="Harada A."/>
            <person name="Yamamoto R."/>
            <person name="Matsumoto H."/>
            <person name="Sakaguchi S."/>
            <person name="Ikegami T."/>
            <person name="Kashiwagi K."/>
            <person name="Fujiwake S."/>
            <person name="Inoue K."/>
            <person name="Togawa Y."/>
            <person name="Izawa M."/>
            <person name="Ohara E."/>
            <person name="Watahiki M."/>
            <person name="Yoneda Y."/>
            <person name="Ishikawa T."/>
            <person name="Ozawa K."/>
            <person name="Tanaka T."/>
            <person name="Matsuura S."/>
            <person name="Kawai J."/>
            <person name="Okazaki Y."/>
            <person name="Muramatsu M."/>
            <person name="Inoue Y."/>
            <person name="Kira A."/>
            <person name="Hayashizaki Y."/>
        </authorList>
    </citation>
    <scope>NUCLEOTIDE SEQUENCE</scope>
    <source>
        <strain evidence="1">C57BL/6J</strain>
        <tissue evidence="1">Head</tissue>
    </source>
</reference>
<dbReference type="AGR" id="MGI:3642506"/>
<proteinExistence type="evidence at transcript level"/>
<organism evidence="1">
    <name type="scientific">Mus musculus</name>
    <name type="common">Mouse</name>
    <dbReference type="NCBI Taxonomy" id="10090"/>
    <lineage>
        <taxon>Eukaryota</taxon>
        <taxon>Metazoa</taxon>
        <taxon>Chordata</taxon>
        <taxon>Craniata</taxon>
        <taxon>Vertebrata</taxon>
        <taxon>Euteleostomi</taxon>
        <taxon>Mammalia</taxon>
        <taxon>Eutheria</taxon>
        <taxon>Euarchontoglires</taxon>
        <taxon>Glires</taxon>
        <taxon>Rodentia</taxon>
        <taxon>Myomorpha</taxon>
        <taxon>Muroidea</taxon>
        <taxon>Muridae</taxon>
        <taxon>Murinae</taxon>
        <taxon>Mus</taxon>
        <taxon>Mus</taxon>
    </lineage>
</organism>
<reference evidence="1" key="2">
    <citation type="journal article" date="2000" name="Genome Res.">
        <title>Normalization and subtraction of cap-trapper-selected cDNAs to prepare full-length cDNA libraries for rapid discovery of new genes.</title>
        <authorList>
            <person name="Carninci P."/>
            <person name="Shibata Y."/>
            <person name="Hayatsu N."/>
            <person name="Sugahara Y."/>
            <person name="Shibata K."/>
            <person name="Itoh M."/>
            <person name="Konno H."/>
            <person name="Okazaki Y."/>
            <person name="Muramatsu M."/>
            <person name="Hayashizaki Y."/>
        </authorList>
    </citation>
    <scope>NUCLEOTIDE SEQUENCE</scope>
    <source>
        <strain evidence="1">C57BL/6J</strain>
        <tissue evidence="1">Head</tissue>
    </source>
</reference>
<reference evidence="1" key="4">
    <citation type="journal article" date="2001" name="Nature">
        <title>Functional annotation of a full-length mouse cDNA collection.</title>
        <authorList>
            <consortium name="The RIKEN Genome Exploration Research Group Phase II Team and the FANTOM Consortium"/>
        </authorList>
    </citation>
    <scope>NUCLEOTIDE SEQUENCE</scope>
    <source>
        <strain evidence="1">C57BL/6J</strain>
        <tissue evidence="1">Head</tissue>
    </source>
</reference>
<dbReference type="EMBL" id="AK029453">
    <property type="protein sequence ID" value="BAC26456.1"/>
    <property type="molecule type" value="mRNA"/>
</dbReference>
<evidence type="ECO:0000313" key="1">
    <source>
        <dbReference type="EMBL" id="BAC26456.1"/>
    </source>
</evidence>
<accession>Q8CDW6</accession>
<dbReference type="MGI" id="MGI:3642506">
    <property type="gene designation" value="Gm10782"/>
</dbReference>
<dbReference type="AlphaFoldDB" id="Q8CDW6"/>
<gene>
    <name evidence="2" type="primary">Gm10782</name>
</gene>
<reference evidence="1" key="5">
    <citation type="submission" date="2001-07" db="EMBL/GenBank/DDBJ databases">
        <authorList>
            <person name="Adachi J."/>
            <person name="Aizawa K."/>
            <person name="Akimura T."/>
            <person name="Arakawa T."/>
            <person name="Bono H."/>
            <person name="Carninci P."/>
            <person name="Fukuda S."/>
            <person name="Furuno M."/>
            <person name="Hanagaki T."/>
            <person name="Hara A."/>
            <person name="Hashizume W."/>
            <person name="Hayashida K."/>
            <person name="Hayatsu N."/>
            <person name="Hiramoto K."/>
            <person name="Hiraoka T."/>
            <person name="Hirozane T."/>
            <person name="Hori F."/>
            <person name="Imotani K."/>
            <person name="Ishii Y."/>
            <person name="Itoh M."/>
            <person name="Kagawa I."/>
            <person name="Kasukawa T."/>
            <person name="Katoh H."/>
            <person name="Kawai J."/>
            <person name="Kojima Y."/>
            <person name="Kondo S."/>
            <person name="Konno H."/>
            <person name="Kouda M."/>
            <person name="Koya S."/>
            <person name="Kurihara C."/>
            <person name="Matsuyama T."/>
            <person name="Miyazaki A."/>
            <person name="Murata M."/>
            <person name="Nakamura M."/>
            <person name="Nishi K."/>
            <person name="Nomura K."/>
            <person name="Numazaki R."/>
            <person name="Ohno M."/>
            <person name="Ohsato N."/>
            <person name="Okazaki Y."/>
            <person name="Saito R."/>
            <person name="Saitoh H."/>
            <person name="Sakai C."/>
            <person name="Sakai K."/>
            <person name="Sakazume N."/>
            <person name="Sano H."/>
            <person name="Sasaki D."/>
            <person name="Shibata K."/>
            <person name="Shinagawa A."/>
            <person name="Shiraki T."/>
            <person name="Sogabe Y."/>
            <person name="Tagami M."/>
            <person name="Tagawa A."/>
            <person name="Takahashi F."/>
            <person name="Takaku-Akahira S."/>
            <person name="Takeda Y."/>
            <person name="Tanaka T."/>
            <person name="Tomaru A."/>
            <person name="Toya T."/>
            <person name="Yasunishi A."/>
            <person name="Muramatsu M."/>
            <person name="Hayashizaki Y."/>
        </authorList>
    </citation>
    <scope>NUCLEOTIDE SEQUENCE</scope>
    <source>
        <strain evidence="1">C57BL/6J</strain>
        <tissue evidence="1">Head</tissue>
    </source>
</reference>
<reference evidence="1" key="8">
    <citation type="journal article" date="2005" name="Science">
        <title>Antisense Transcription in the Mammalian Transcriptome.</title>
        <authorList>
            <consortium name="RIKEN Genome Exploration Research Group and Genome Science Group (Genome Network Project Core Group) and the FANTOM Consortium"/>
        </authorList>
    </citation>
    <scope>NUCLEOTIDE SEQUENCE</scope>
    <source>
        <strain evidence="1">C57BL/6J</strain>
        <tissue evidence="1">Head</tissue>
    </source>
</reference>
<reference evidence="1" key="7">
    <citation type="journal article" date="2005" name="Science">
        <title>The Transcriptional Landscape of the Mammalian Genome.</title>
        <authorList>
            <consortium name="The FANTOM Consortium"/>
            <consortium name="Riken Genome Exploration Research Group and Genome Science Group (Genome Network Project Core Group)"/>
        </authorList>
    </citation>
    <scope>NUCLEOTIDE SEQUENCE</scope>
    <source>
        <strain evidence="1">C57BL/6J</strain>
        <tissue evidence="1">Head</tissue>
    </source>
</reference>
<dbReference type="SMR" id="Q8CDW6"/>
<dbReference type="HOGENOM" id="CLU_1820244_0_0_1"/>